<evidence type="ECO:0000313" key="2">
    <source>
        <dbReference type="Proteomes" id="UP000198650"/>
    </source>
</evidence>
<gene>
    <name evidence="1" type="ORF">SAMN05192569_105321</name>
</gene>
<proteinExistence type="predicted"/>
<dbReference type="RefSeq" id="WP_090951712.1">
    <property type="nucleotide sequence ID" value="NZ_FOJS01000053.1"/>
</dbReference>
<reference evidence="2" key="1">
    <citation type="submission" date="2016-10" db="EMBL/GenBank/DDBJ databases">
        <authorList>
            <person name="Varghese N."/>
            <person name="Submissions S."/>
        </authorList>
    </citation>
    <scope>NUCLEOTIDE SEQUENCE [LARGE SCALE GENOMIC DNA]</scope>
    <source>
        <strain evidence="2">M1</strain>
    </source>
</reference>
<evidence type="ECO:0000313" key="1">
    <source>
        <dbReference type="EMBL" id="SFA54634.1"/>
    </source>
</evidence>
<accession>A0A1I0TS54</accession>
<protein>
    <submittedName>
        <fullName evidence="1">Uncharacterized protein</fullName>
    </submittedName>
</protein>
<dbReference type="AlphaFoldDB" id="A0A1I0TS54"/>
<dbReference type="OrthoDB" id="981660at2"/>
<sequence>MAFSVSVEDFILNTPIYRFEEFTYEDMPNVAEILFYEGIIDCYCVECKRNSTFHAVKNGRGGYPLVEIYNTYVNAGNVRGPHFAGVDLQNWKQGLYDSLTNGELYFVNKEFTCTRDEEHKIVLNYLVKGNKIAKVGQYPSLADLNQLDIRKYRKVLSKEKYLEFSKGIGLSSHGVGVGAFVYLRRIFEYLIQEAYDKAKSSPDWVDNDFSNKRMDEKILSLKDFLPQYLVENRKIYGILSKGIHELSEEVCLKIFPHVKLGIELILDEKLYELEREEKLKATKVTLEKIHASLLDD</sequence>
<dbReference type="EMBL" id="FOJS01000053">
    <property type="protein sequence ID" value="SFA54634.1"/>
    <property type="molecule type" value="Genomic_DNA"/>
</dbReference>
<name>A0A1I0TS54_9BACL</name>
<keyword evidence="2" id="KW-1185">Reference proteome</keyword>
<organism evidence="1 2">
    <name type="scientific">Parageobacillus thermantarcticus</name>
    <dbReference type="NCBI Taxonomy" id="186116"/>
    <lineage>
        <taxon>Bacteria</taxon>
        <taxon>Bacillati</taxon>
        <taxon>Bacillota</taxon>
        <taxon>Bacilli</taxon>
        <taxon>Bacillales</taxon>
        <taxon>Anoxybacillaceae</taxon>
        <taxon>Parageobacillus</taxon>
    </lineage>
</organism>
<dbReference type="STRING" id="186116.SAMN05192569_105321"/>
<dbReference type="Proteomes" id="UP000198650">
    <property type="component" value="Unassembled WGS sequence"/>
</dbReference>